<evidence type="ECO:0000256" key="1">
    <source>
        <dbReference type="SAM" id="MobiDB-lite"/>
    </source>
</evidence>
<dbReference type="Pfam" id="PF13622">
    <property type="entry name" value="4HBT_3"/>
    <property type="match status" value="1"/>
</dbReference>
<dbReference type="SUPFAM" id="SSF54637">
    <property type="entry name" value="Thioesterase/thiol ester dehydrase-isomerase"/>
    <property type="match status" value="1"/>
</dbReference>
<protein>
    <submittedName>
        <fullName evidence="4">Thioesterase family protein</fullName>
    </submittedName>
</protein>
<sequence length="265" mass="29429">MTADEDHYYVALGEGRYEPTRHTMGAWSEDEQHMAVVTGLLVHNLERHDPRPDLQWGRLTFDILGMIHRSETTVRTRTLRPGRTIELVEAVASAGGRDVVRASAWRLARADTSKVAGAEAEPLPDPTSVPVWHGMSHWGGDFLRTLEFRALDGLRPGRGKVWVSTRHPLVAGEEVSELARWCGMLDVANGIAWRQDPDEWLFPNVDLTLHLHRQPEGPWVGLDTQVSWGPTGIGQSSSAVHDVQGPVGTVEQSLTLRPRSRDVAP</sequence>
<dbReference type="InterPro" id="IPR049449">
    <property type="entry name" value="TesB_ACOT8-like_N"/>
</dbReference>
<dbReference type="Pfam" id="PF20789">
    <property type="entry name" value="4HBT_3C"/>
    <property type="match status" value="1"/>
</dbReference>
<reference evidence="4 5" key="1">
    <citation type="submission" date="2018-07" db="EMBL/GenBank/DDBJ databases">
        <title>Complete genome sequencing of Ornithinimicrobium sp. AMA3305.</title>
        <authorList>
            <person name="Bae J.-W."/>
        </authorList>
    </citation>
    <scope>NUCLEOTIDE SEQUENCE [LARGE SCALE GENOMIC DNA]</scope>
    <source>
        <strain evidence="4 5">AMA3305</strain>
    </source>
</reference>
<feature type="domain" description="Acyl-CoA thioesterase-like C-terminal" evidence="3">
    <location>
        <begin position="131"/>
        <end position="255"/>
    </location>
</feature>
<evidence type="ECO:0000313" key="5">
    <source>
        <dbReference type="Proteomes" id="UP000253790"/>
    </source>
</evidence>
<feature type="domain" description="Acyl-CoA thioesterase-like N-terminal HotDog" evidence="2">
    <location>
        <begin position="26"/>
        <end position="106"/>
    </location>
</feature>
<evidence type="ECO:0000313" key="4">
    <source>
        <dbReference type="EMBL" id="AXH96357.1"/>
    </source>
</evidence>
<organism evidence="4 5">
    <name type="scientific">Ornithinimicrobium avium</name>
    <dbReference type="NCBI Taxonomy" id="2283195"/>
    <lineage>
        <taxon>Bacteria</taxon>
        <taxon>Bacillati</taxon>
        <taxon>Actinomycetota</taxon>
        <taxon>Actinomycetes</taxon>
        <taxon>Micrococcales</taxon>
        <taxon>Ornithinimicrobiaceae</taxon>
        <taxon>Ornithinimicrobium</taxon>
    </lineage>
</organism>
<evidence type="ECO:0000259" key="3">
    <source>
        <dbReference type="Pfam" id="PF20789"/>
    </source>
</evidence>
<dbReference type="Gene3D" id="2.40.160.210">
    <property type="entry name" value="Acyl-CoA thioesterase, double hotdog domain"/>
    <property type="match status" value="1"/>
</dbReference>
<dbReference type="AlphaFoldDB" id="A0A345NMU9"/>
<dbReference type="Proteomes" id="UP000253790">
    <property type="component" value="Chromosome"/>
</dbReference>
<accession>A0A345NMU9</accession>
<name>A0A345NMU9_9MICO</name>
<dbReference type="RefSeq" id="WP_114928122.1">
    <property type="nucleotide sequence ID" value="NZ_CP031229.1"/>
</dbReference>
<keyword evidence="5" id="KW-1185">Reference proteome</keyword>
<dbReference type="EMBL" id="CP031229">
    <property type="protein sequence ID" value="AXH96357.1"/>
    <property type="molecule type" value="Genomic_DNA"/>
</dbReference>
<dbReference type="KEGG" id="orn:DV701_09705"/>
<dbReference type="InterPro" id="IPR049450">
    <property type="entry name" value="ACOT8-like_C"/>
</dbReference>
<evidence type="ECO:0000259" key="2">
    <source>
        <dbReference type="Pfam" id="PF13622"/>
    </source>
</evidence>
<dbReference type="InterPro" id="IPR029069">
    <property type="entry name" value="HotDog_dom_sf"/>
</dbReference>
<proteinExistence type="predicted"/>
<feature type="region of interest" description="Disordered" evidence="1">
    <location>
        <begin position="231"/>
        <end position="265"/>
    </location>
</feature>
<gene>
    <name evidence="4" type="ORF">DV701_09705</name>
</gene>
<dbReference type="OrthoDB" id="1413770at2"/>
<dbReference type="InterPro" id="IPR042171">
    <property type="entry name" value="Acyl-CoA_hotdog"/>
</dbReference>